<accession>A0A448XND8</accession>
<name>A0A448XND8_9PLAT</name>
<feature type="region of interest" description="Disordered" evidence="1">
    <location>
        <begin position="1"/>
        <end position="24"/>
    </location>
</feature>
<dbReference type="AlphaFoldDB" id="A0A448XND8"/>
<evidence type="ECO:0000313" key="3">
    <source>
        <dbReference type="Proteomes" id="UP000784294"/>
    </source>
</evidence>
<comment type="caution">
    <text evidence="2">The sequence shown here is derived from an EMBL/GenBank/DDBJ whole genome shotgun (WGS) entry which is preliminary data.</text>
</comment>
<organism evidence="2 3">
    <name type="scientific">Protopolystoma xenopodis</name>
    <dbReference type="NCBI Taxonomy" id="117903"/>
    <lineage>
        <taxon>Eukaryota</taxon>
        <taxon>Metazoa</taxon>
        <taxon>Spiralia</taxon>
        <taxon>Lophotrochozoa</taxon>
        <taxon>Platyhelminthes</taxon>
        <taxon>Monogenea</taxon>
        <taxon>Polyopisthocotylea</taxon>
        <taxon>Polystomatidea</taxon>
        <taxon>Polystomatidae</taxon>
        <taxon>Protopolystoma</taxon>
    </lineage>
</organism>
<evidence type="ECO:0008006" key="4">
    <source>
        <dbReference type="Google" id="ProtNLM"/>
    </source>
</evidence>
<dbReference type="Proteomes" id="UP000784294">
    <property type="component" value="Unassembled WGS sequence"/>
</dbReference>
<reference evidence="2" key="1">
    <citation type="submission" date="2018-11" db="EMBL/GenBank/DDBJ databases">
        <authorList>
            <consortium name="Pathogen Informatics"/>
        </authorList>
    </citation>
    <scope>NUCLEOTIDE SEQUENCE</scope>
</reference>
<protein>
    <recommendedName>
        <fullName evidence="4">Guanylate kinase-like domain-containing protein</fullName>
    </recommendedName>
</protein>
<dbReference type="Gene3D" id="3.40.50.300">
    <property type="entry name" value="P-loop containing nucleotide triphosphate hydrolases"/>
    <property type="match status" value="1"/>
</dbReference>
<dbReference type="EMBL" id="CAAALY010266861">
    <property type="protein sequence ID" value="VEL40881.1"/>
    <property type="molecule type" value="Genomic_DNA"/>
</dbReference>
<sequence length="94" mass="10164">MSATGRFQAGQAGGPRSGSVDTLHDRASVGDLSSLAPLVRSYEKVMPVRLPMECLARPLVLFGPLKERITEALLAREDKQFVCCVPRKLPASVL</sequence>
<gene>
    <name evidence="2" type="ORF">PXEA_LOCUS34321</name>
</gene>
<dbReference type="OrthoDB" id="78824at2759"/>
<keyword evidence="3" id="KW-1185">Reference proteome</keyword>
<evidence type="ECO:0000256" key="1">
    <source>
        <dbReference type="SAM" id="MobiDB-lite"/>
    </source>
</evidence>
<dbReference type="InterPro" id="IPR027417">
    <property type="entry name" value="P-loop_NTPase"/>
</dbReference>
<evidence type="ECO:0000313" key="2">
    <source>
        <dbReference type="EMBL" id="VEL40881.1"/>
    </source>
</evidence>
<proteinExistence type="predicted"/>